<protein>
    <recommendedName>
        <fullName evidence="3">NAD-dependent protein deacylase</fullName>
        <ecNumber evidence="3">2.3.1.286</ecNumber>
    </recommendedName>
    <alternativeName>
        <fullName evidence="3">Regulatory protein SIR2 homolog</fullName>
    </alternativeName>
</protein>
<dbReference type="InterPro" id="IPR029035">
    <property type="entry name" value="DHS-like_NAD/FAD-binding_dom"/>
</dbReference>
<feature type="binding site" evidence="3">
    <location>
        <position position="69"/>
    </location>
    <ligand>
        <name>substrate</name>
    </ligand>
</feature>
<dbReference type="EMBL" id="CP089982">
    <property type="protein sequence ID" value="WXA97693.1"/>
    <property type="molecule type" value="Genomic_DNA"/>
</dbReference>
<feature type="binding site" evidence="3 4">
    <location>
        <position position="130"/>
    </location>
    <ligand>
        <name>Zn(2+)</name>
        <dbReference type="ChEBI" id="CHEBI:29105"/>
    </ligand>
</feature>
<keyword evidence="2 3" id="KW-0520">NAD</keyword>
<comment type="function">
    <text evidence="3">NAD-dependent lysine deacetylase and desuccinylase that specifically removes acetyl and succinyl groups on target proteins. Modulates the activities of several proteins which are inactive in their acylated form.</text>
</comment>
<dbReference type="CDD" id="cd01412">
    <property type="entry name" value="SIRT5_Af1_CobB"/>
    <property type="match status" value="1"/>
</dbReference>
<feature type="domain" description="Deacetylase sirtuin-type" evidence="5">
    <location>
        <begin position="1"/>
        <end position="247"/>
    </location>
</feature>
<evidence type="ECO:0000256" key="1">
    <source>
        <dbReference type="ARBA" id="ARBA00022679"/>
    </source>
</evidence>
<comment type="domain">
    <text evidence="3">2 residues (Tyr-69 and Arg-72) present in a large hydrophobic pocket are probably involved in substrate specificity. They are important for desuccinylation activity, but dispensable for deacetylation activity.</text>
</comment>
<dbReference type="Gene3D" id="3.30.1600.10">
    <property type="entry name" value="SIR2/SIRT2 'Small Domain"/>
    <property type="match status" value="1"/>
</dbReference>
<keyword evidence="3 4" id="KW-0479">Metal-binding</keyword>
<keyword evidence="3" id="KW-0963">Cytoplasm</keyword>
<keyword evidence="7" id="KW-1185">Reference proteome</keyword>
<comment type="cofactor">
    <cofactor evidence="3">
        <name>Zn(2+)</name>
        <dbReference type="ChEBI" id="CHEBI:29105"/>
    </cofactor>
    <text evidence="3">Binds 1 zinc ion per subunit.</text>
</comment>
<accession>A0ABZ2KG79</accession>
<comment type="caution">
    <text evidence="3">Lacks conserved residue(s) required for the propagation of feature annotation.</text>
</comment>
<organism evidence="6 7">
    <name type="scientific">Pendulispora brunnea</name>
    <dbReference type="NCBI Taxonomy" id="2905690"/>
    <lineage>
        <taxon>Bacteria</taxon>
        <taxon>Pseudomonadati</taxon>
        <taxon>Myxococcota</taxon>
        <taxon>Myxococcia</taxon>
        <taxon>Myxococcales</taxon>
        <taxon>Sorangiineae</taxon>
        <taxon>Pendulisporaceae</taxon>
        <taxon>Pendulispora</taxon>
    </lineage>
</organism>
<evidence type="ECO:0000259" key="5">
    <source>
        <dbReference type="PROSITE" id="PS50305"/>
    </source>
</evidence>
<dbReference type="InterPro" id="IPR050134">
    <property type="entry name" value="NAD-dep_sirtuin_deacylases"/>
</dbReference>
<proteinExistence type="inferred from homology"/>
<dbReference type="PROSITE" id="PS50305">
    <property type="entry name" value="SIRTUIN"/>
    <property type="match status" value="1"/>
</dbReference>
<keyword evidence="3 4" id="KW-0862">Zinc</keyword>
<comment type="catalytic activity">
    <reaction evidence="3">
        <text>N(6)-succinyl-L-lysyl-[protein] + NAD(+) + H2O = 2''-O-succinyl-ADP-D-ribose + nicotinamide + L-lysyl-[protein]</text>
        <dbReference type="Rhea" id="RHEA:47668"/>
        <dbReference type="Rhea" id="RHEA-COMP:9752"/>
        <dbReference type="Rhea" id="RHEA-COMP:11877"/>
        <dbReference type="ChEBI" id="CHEBI:15377"/>
        <dbReference type="ChEBI" id="CHEBI:17154"/>
        <dbReference type="ChEBI" id="CHEBI:29969"/>
        <dbReference type="ChEBI" id="CHEBI:57540"/>
        <dbReference type="ChEBI" id="CHEBI:87830"/>
        <dbReference type="ChEBI" id="CHEBI:87832"/>
    </reaction>
</comment>
<evidence type="ECO:0000256" key="2">
    <source>
        <dbReference type="ARBA" id="ARBA00023027"/>
    </source>
</evidence>
<feature type="binding site" evidence="3 4">
    <location>
        <position position="158"/>
    </location>
    <ligand>
        <name>Zn(2+)</name>
        <dbReference type="ChEBI" id="CHEBI:29105"/>
    </ligand>
</feature>
<evidence type="ECO:0000313" key="7">
    <source>
        <dbReference type="Proteomes" id="UP001379533"/>
    </source>
</evidence>
<reference evidence="6 7" key="1">
    <citation type="submission" date="2021-12" db="EMBL/GenBank/DDBJ databases">
        <title>Discovery of the Pendulisporaceae a myxobacterial family with distinct sporulation behavior and unique specialized metabolism.</title>
        <authorList>
            <person name="Garcia R."/>
            <person name="Popoff A."/>
            <person name="Bader C.D."/>
            <person name="Loehr J."/>
            <person name="Walesch S."/>
            <person name="Walt C."/>
            <person name="Boldt J."/>
            <person name="Bunk B."/>
            <person name="Haeckl F.J.F.P.J."/>
            <person name="Gunesch A.P."/>
            <person name="Birkelbach J."/>
            <person name="Nuebel U."/>
            <person name="Pietschmann T."/>
            <person name="Bach T."/>
            <person name="Mueller R."/>
        </authorList>
    </citation>
    <scope>NUCLEOTIDE SEQUENCE [LARGE SCALE GENOMIC DNA]</scope>
    <source>
        <strain evidence="6 7">MSr12523</strain>
    </source>
</reference>
<comment type="similarity">
    <text evidence="3">Belongs to the sirtuin family. Class III subfamily.</text>
</comment>
<feature type="binding site" evidence="3">
    <location>
        <position position="238"/>
    </location>
    <ligand>
        <name>NAD(+)</name>
        <dbReference type="ChEBI" id="CHEBI:57540"/>
    </ligand>
</feature>
<dbReference type="SUPFAM" id="SSF52467">
    <property type="entry name" value="DHS-like NAD/FAD-binding domain"/>
    <property type="match status" value="1"/>
</dbReference>
<dbReference type="InterPro" id="IPR026591">
    <property type="entry name" value="Sirtuin_cat_small_dom_sf"/>
</dbReference>
<comment type="catalytic activity">
    <reaction evidence="3">
        <text>N(6)-acetyl-L-lysyl-[protein] + NAD(+) + H2O = 2''-O-acetyl-ADP-D-ribose + nicotinamide + L-lysyl-[protein]</text>
        <dbReference type="Rhea" id="RHEA:43636"/>
        <dbReference type="Rhea" id="RHEA-COMP:9752"/>
        <dbReference type="Rhea" id="RHEA-COMP:10731"/>
        <dbReference type="ChEBI" id="CHEBI:15377"/>
        <dbReference type="ChEBI" id="CHEBI:17154"/>
        <dbReference type="ChEBI" id="CHEBI:29969"/>
        <dbReference type="ChEBI" id="CHEBI:57540"/>
        <dbReference type="ChEBI" id="CHEBI:61930"/>
        <dbReference type="ChEBI" id="CHEBI:83767"/>
        <dbReference type="EC" id="2.3.1.286"/>
    </reaction>
</comment>
<feature type="binding site" evidence="3">
    <location>
        <begin position="104"/>
        <end position="107"/>
    </location>
    <ligand>
        <name>NAD(+)</name>
        <dbReference type="ChEBI" id="CHEBI:57540"/>
    </ligand>
</feature>
<gene>
    <name evidence="3" type="primary">cobB</name>
    <name evidence="6" type="ORF">LZC95_12720</name>
</gene>
<feature type="binding site" evidence="3">
    <location>
        <position position="72"/>
    </location>
    <ligand>
        <name>substrate</name>
    </ligand>
</feature>
<sequence length="247" mass="27916">MVVVTYDKLPPLTIGPHERVFVLTGAGISAESGIHTFRDQNGLWQRYRIEDVASPAGWHNDASMVWNFYSQRRAQAEEVAPNPAHYALAELEAKLENRLFLCTQNVDPLHERAGSRRVCHMHGELFKSRCENAKCHTPPHEDHGVYLTHETIPNCVMCGQRLRPHICWFGEMPFELDRITRELARCDWFITIGSSGAVYPAAGFVQEVRSHGRARTIYVGPERPDNAGHFDECRLGKAGEVVPVLFA</sequence>
<dbReference type="InterPro" id="IPR026590">
    <property type="entry name" value="Ssirtuin_cat_dom"/>
</dbReference>
<dbReference type="Proteomes" id="UP001379533">
    <property type="component" value="Chromosome"/>
</dbReference>
<dbReference type="Pfam" id="PF02146">
    <property type="entry name" value="SIR2"/>
    <property type="match status" value="1"/>
</dbReference>
<dbReference type="HAMAP" id="MF_01121">
    <property type="entry name" value="Sirtuin_ClassIII"/>
    <property type="match status" value="1"/>
</dbReference>
<evidence type="ECO:0000313" key="6">
    <source>
        <dbReference type="EMBL" id="WXA97693.1"/>
    </source>
</evidence>
<feature type="binding site" evidence="3 4">
    <location>
        <position position="155"/>
    </location>
    <ligand>
        <name>Zn(2+)</name>
        <dbReference type="ChEBI" id="CHEBI:29105"/>
    </ligand>
</feature>
<keyword evidence="1" id="KW-0808">Transferase</keyword>
<dbReference type="Gene3D" id="3.40.50.1220">
    <property type="entry name" value="TPP-binding domain"/>
    <property type="match status" value="1"/>
</dbReference>
<name>A0ABZ2KG79_9BACT</name>
<comment type="subcellular location">
    <subcellularLocation>
        <location evidence="3">Cytoplasm</location>
    </subcellularLocation>
</comment>
<evidence type="ECO:0000256" key="4">
    <source>
        <dbReference type="PROSITE-ProRule" id="PRU00236"/>
    </source>
</evidence>
<dbReference type="PANTHER" id="PTHR11085:SF4">
    <property type="entry name" value="NAD-DEPENDENT PROTEIN DEACYLASE"/>
    <property type="match status" value="1"/>
</dbReference>
<feature type="active site" description="Proton acceptor" evidence="3 4">
    <location>
        <position position="122"/>
    </location>
</feature>
<feature type="binding site" evidence="3 4">
    <location>
        <position position="135"/>
    </location>
    <ligand>
        <name>Zn(2+)</name>
        <dbReference type="ChEBI" id="CHEBI:29105"/>
    </ligand>
</feature>
<feature type="binding site" evidence="3">
    <location>
        <begin position="25"/>
        <end position="44"/>
    </location>
    <ligand>
        <name>NAD(+)</name>
        <dbReference type="ChEBI" id="CHEBI:57540"/>
    </ligand>
</feature>
<dbReference type="PANTHER" id="PTHR11085">
    <property type="entry name" value="NAD-DEPENDENT PROTEIN DEACYLASE SIRTUIN-5, MITOCHONDRIAL-RELATED"/>
    <property type="match status" value="1"/>
</dbReference>
<dbReference type="InterPro" id="IPR027546">
    <property type="entry name" value="Sirtuin_class_III"/>
</dbReference>
<dbReference type="InterPro" id="IPR003000">
    <property type="entry name" value="Sirtuin"/>
</dbReference>
<dbReference type="RefSeq" id="WP_394848311.1">
    <property type="nucleotide sequence ID" value="NZ_CP089982.1"/>
</dbReference>
<dbReference type="EC" id="2.3.1.286" evidence="3"/>
<feature type="binding site" evidence="3">
    <location>
        <begin position="193"/>
        <end position="195"/>
    </location>
    <ligand>
        <name>NAD(+)</name>
        <dbReference type="ChEBI" id="CHEBI:57540"/>
    </ligand>
</feature>
<evidence type="ECO:0000256" key="3">
    <source>
        <dbReference type="HAMAP-Rule" id="MF_01121"/>
    </source>
</evidence>